<gene>
    <name evidence="7" type="ORF">CRHIZ90672A_00005142</name>
</gene>
<evidence type="ECO:0000256" key="5">
    <source>
        <dbReference type="SAM" id="SignalP"/>
    </source>
</evidence>
<dbReference type="Proteomes" id="UP000696573">
    <property type="component" value="Unassembled WGS sequence"/>
</dbReference>
<keyword evidence="8" id="KW-1185">Reference proteome</keyword>
<organism evidence="7 8">
    <name type="scientific">Clonostachys rhizophaga</name>
    <dbReference type="NCBI Taxonomy" id="160324"/>
    <lineage>
        <taxon>Eukaryota</taxon>
        <taxon>Fungi</taxon>
        <taxon>Dikarya</taxon>
        <taxon>Ascomycota</taxon>
        <taxon>Pezizomycotina</taxon>
        <taxon>Sordariomycetes</taxon>
        <taxon>Hypocreomycetidae</taxon>
        <taxon>Hypocreales</taxon>
        <taxon>Bionectriaceae</taxon>
        <taxon>Clonostachys</taxon>
    </lineage>
</organism>
<reference evidence="7" key="1">
    <citation type="submission" date="2021-10" db="EMBL/GenBank/DDBJ databases">
        <authorList>
            <person name="Piombo E."/>
        </authorList>
    </citation>
    <scope>NUCLEOTIDE SEQUENCE</scope>
</reference>
<dbReference type="InterPro" id="IPR050416">
    <property type="entry name" value="FAD-linked_Oxidoreductase"/>
</dbReference>
<feature type="chain" id="PRO_5040322136" description="FAD-binding PCMH-type domain-containing protein" evidence="5">
    <location>
        <begin position="25"/>
        <end position="523"/>
    </location>
</feature>
<evidence type="ECO:0000256" key="4">
    <source>
        <dbReference type="ARBA" id="ARBA00023002"/>
    </source>
</evidence>
<evidence type="ECO:0000256" key="3">
    <source>
        <dbReference type="ARBA" id="ARBA00022827"/>
    </source>
</evidence>
<dbReference type="EMBL" id="CABFNQ020000702">
    <property type="protein sequence ID" value="CAH0024997.1"/>
    <property type="molecule type" value="Genomic_DNA"/>
</dbReference>
<feature type="domain" description="FAD-binding PCMH-type" evidence="6">
    <location>
        <begin position="66"/>
        <end position="238"/>
    </location>
</feature>
<protein>
    <recommendedName>
        <fullName evidence="6">FAD-binding PCMH-type domain-containing protein</fullName>
    </recommendedName>
</protein>
<dbReference type="Gene3D" id="3.30.465.10">
    <property type="match status" value="1"/>
</dbReference>
<accession>A0A9N9VK72</accession>
<dbReference type="GO" id="GO:0016491">
    <property type="term" value="F:oxidoreductase activity"/>
    <property type="evidence" value="ECO:0007669"/>
    <property type="project" value="UniProtKB-KW"/>
</dbReference>
<proteinExistence type="inferred from homology"/>
<dbReference type="OrthoDB" id="2151789at2759"/>
<dbReference type="AlphaFoldDB" id="A0A9N9VK72"/>
<evidence type="ECO:0000313" key="8">
    <source>
        <dbReference type="Proteomes" id="UP000696573"/>
    </source>
</evidence>
<dbReference type="PANTHER" id="PTHR42973:SF13">
    <property type="entry name" value="FAD-BINDING PCMH-TYPE DOMAIN-CONTAINING PROTEIN"/>
    <property type="match status" value="1"/>
</dbReference>
<keyword evidence="2" id="KW-0285">Flavoprotein</keyword>
<dbReference type="Pfam" id="PF01565">
    <property type="entry name" value="FAD_binding_4"/>
    <property type="match status" value="1"/>
</dbReference>
<feature type="signal peptide" evidence="5">
    <location>
        <begin position="1"/>
        <end position="24"/>
    </location>
</feature>
<sequence>MGRKFRSFLSHLAVLGSLGKHASAAPSSSTNQACEELSTTLAGRTSFPLSLSYHSETTAYWSTILRELKPACVVLPESAEEVSKAVTVLNKCPDVKFTAKSGGHDPNAGHATVQDGVLISLEKMSGATYDSATNLASIKPGGEWNDVISSLNEHGVTAVGGRLGIVGVGGFLVQGGISFLSAQHGLAADNIVGWEIVSADGTIINVDANTQPELATALRGSGSQFGIVTKFTVKAHPIGKVWGGVRIYDASQTDKIFKTLHDFVPGSNKDTKAAIIVTNISAVASLNAFLIFYFYDGEAPPTEGPFADFLTIPSLVSITGTQSYPELASTTKMNASRLGSNLKSNGVGASLINSRISFRTLTIPYVSEYPAMYSEISKKMTELSADYFNNPLHLLSQCSVDFQPLPAVVGKNSEQNGGNAMGLTASDPDRVLLEFQCAWASKDDDATLVSITKDLTAWIEGRIPVWLEASSQAKDVYLPLFMNDAMADQNVTGSYRDYAKFKALQQEYDPIGTLRERTGGFKY</sequence>
<dbReference type="PROSITE" id="PS51387">
    <property type="entry name" value="FAD_PCMH"/>
    <property type="match status" value="1"/>
</dbReference>
<dbReference type="InterPro" id="IPR016166">
    <property type="entry name" value="FAD-bd_PCMH"/>
</dbReference>
<evidence type="ECO:0000259" key="6">
    <source>
        <dbReference type="PROSITE" id="PS51387"/>
    </source>
</evidence>
<keyword evidence="4" id="KW-0560">Oxidoreductase</keyword>
<dbReference type="SUPFAM" id="SSF56176">
    <property type="entry name" value="FAD-binding/transporter-associated domain-like"/>
    <property type="match status" value="1"/>
</dbReference>
<keyword evidence="3" id="KW-0274">FAD</keyword>
<dbReference type="InterPro" id="IPR036318">
    <property type="entry name" value="FAD-bd_PCMH-like_sf"/>
</dbReference>
<evidence type="ECO:0000256" key="1">
    <source>
        <dbReference type="ARBA" id="ARBA00005466"/>
    </source>
</evidence>
<dbReference type="InterPro" id="IPR016169">
    <property type="entry name" value="FAD-bd_PCMH_sub2"/>
</dbReference>
<dbReference type="InterPro" id="IPR006094">
    <property type="entry name" value="Oxid_FAD_bind_N"/>
</dbReference>
<comment type="caution">
    <text evidence="7">The sequence shown here is derived from an EMBL/GenBank/DDBJ whole genome shotgun (WGS) entry which is preliminary data.</text>
</comment>
<comment type="similarity">
    <text evidence="1">Belongs to the oxygen-dependent FAD-linked oxidoreductase family.</text>
</comment>
<evidence type="ECO:0000256" key="2">
    <source>
        <dbReference type="ARBA" id="ARBA00022630"/>
    </source>
</evidence>
<keyword evidence="5" id="KW-0732">Signal</keyword>
<dbReference type="PANTHER" id="PTHR42973">
    <property type="entry name" value="BINDING OXIDOREDUCTASE, PUTATIVE (AFU_ORTHOLOGUE AFUA_1G17690)-RELATED"/>
    <property type="match status" value="1"/>
</dbReference>
<evidence type="ECO:0000313" key="7">
    <source>
        <dbReference type="EMBL" id="CAH0024997.1"/>
    </source>
</evidence>
<name>A0A9N9VK72_9HYPO</name>
<dbReference type="GO" id="GO:0071949">
    <property type="term" value="F:FAD binding"/>
    <property type="evidence" value="ECO:0007669"/>
    <property type="project" value="InterPro"/>
</dbReference>